<keyword evidence="2" id="KW-0472">Membrane</keyword>
<gene>
    <name evidence="3" type="ORF">BCIN_12g01030</name>
</gene>
<name>A0A384JYB7_BOTFB</name>
<dbReference type="Pfam" id="PF06912">
    <property type="entry name" value="DUF1275"/>
    <property type="match status" value="1"/>
</dbReference>
<keyword evidence="4" id="KW-1185">Reference proteome</keyword>
<dbReference type="AlphaFoldDB" id="A0A384JYB7"/>
<dbReference type="GeneID" id="5438543"/>
<reference evidence="3 4" key="3">
    <citation type="journal article" date="2017" name="Mol. Plant Pathol.">
        <title>A gapless genome sequence of the fungus Botrytis cinerea.</title>
        <authorList>
            <person name="Van Kan J.A."/>
            <person name="Stassen J.H."/>
            <person name="Mosbach A."/>
            <person name="Van Der Lee T.A."/>
            <person name="Faino L."/>
            <person name="Farmer A.D."/>
            <person name="Papasotiriou D.G."/>
            <person name="Zhou S."/>
            <person name="Seidl M.F."/>
            <person name="Cottam E."/>
            <person name="Edel D."/>
            <person name="Hahn M."/>
            <person name="Schwartz D.C."/>
            <person name="Dietrich R.A."/>
            <person name="Widdison S."/>
            <person name="Scalliet G."/>
        </authorList>
    </citation>
    <scope>NUCLEOTIDE SEQUENCE [LARGE SCALE GENOMIC DNA]</scope>
    <source>
        <strain evidence="3 4">B05.10</strain>
    </source>
</reference>
<reference evidence="3 4" key="1">
    <citation type="journal article" date="2011" name="PLoS Genet.">
        <title>Genomic analysis of the necrotrophic fungal pathogens Sclerotinia sclerotiorum and Botrytis cinerea.</title>
        <authorList>
            <person name="Amselem J."/>
            <person name="Cuomo C.A."/>
            <person name="van Kan J.A."/>
            <person name="Viaud M."/>
            <person name="Benito E.P."/>
            <person name="Couloux A."/>
            <person name="Coutinho P.M."/>
            <person name="de Vries R.P."/>
            <person name="Dyer P.S."/>
            <person name="Fillinger S."/>
            <person name="Fournier E."/>
            <person name="Gout L."/>
            <person name="Hahn M."/>
            <person name="Kohn L."/>
            <person name="Lapalu N."/>
            <person name="Plummer K.M."/>
            <person name="Pradier J.M."/>
            <person name="Quevillon E."/>
            <person name="Sharon A."/>
            <person name="Simon A."/>
            <person name="ten Have A."/>
            <person name="Tudzynski B."/>
            <person name="Tudzynski P."/>
            <person name="Wincker P."/>
            <person name="Andrew M."/>
            <person name="Anthouard V."/>
            <person name="Beever R.E."/>
            <person name="Beffa R."/>
            <person name="Benoit I."/>
            <person name="Bouzid O."/>
            <person name="Brault B."/>
            <person name="Chen Z."/>
            <person name="Choquer M."/>
            <person name="Collemare J."/>
            <person name="Cotton P."/>
            <person name="Danchin E.G."/>
            <person name="Da Silva C."/>
            <person name="Gautier A."/>
            <person name="Giraud C."/>
            <person name="Giraud T."/>
            <person name="Gonzalez C."/>
            <person name="Grossetete S."/>
            <person name="Guldener U."/>
            <person name="Henrissat B."/>
            <person name="Howlett B.J."/>
            <person name="Kodira C."/>
            <person name="Kretschmer M."/>
            <person name="Lappartient A."/>
            <person name="Leroch M."/>
            <person name="Levis C."/>
            <person name="Mauceli E."/>
            <person name="Neuveglise C."/>
            <person name="Oeser B."/>
            <person name="Pearson M."/>
            <person name="Poulain J."/>
            <person name="Poussereau N."/>
            <person name="Quesneville H."/>
            <person name="Rascle C."/>
            <person name="Schumacher J."/>
            <person name="Segurens B."/>
            <person name="Sexton A."/>
            <person name="Silva E."/>
            <person name="Sirven C."/>
            <person name="Soanes D.M."/>
            <person name="Talbot N.J."/>
            <person name="Templeton M."/>
            <person name="Yandava C."/>
            <person name="Yarden O."/>
            <person name="Zeng Q."/>
            <person name="Rollins J.A."/>
            <person name="Lebrun M.H."/>
            <person name="Dickman M."/>
        </authorList>
    </citation>
    <scope>NUCLEOTIDE SEQUENCE [LARGE SCALE GENOMIC DNA]</scope>
    <source>
        <strain evidence="3 4">B05.10</strain>
    </source>
</reference>
<evidence type="ECO:0000313" key="4">
    <source>
        <dbReference type="Proteomes" id="UP000001798"/>
    </source>
</evidence>
<dbReference type="PANTHER" id="PTHR37488:SF7">
    <property type="entry name" value="DUF1275 DOMAIN PROTEIN"/>
    <property type="match status" value="1"/>
</dbReference>
<dbReference type="InterPro" id="IPR010699">
    <property type="entry name" value="DUF1275"/>
</dbReference>
<feature type="transmembrane region" description="Helical" evidence="2">
    <location>
        <begin position="222"/>
        <end position="239"/>
    </location>
</feature>
<feature type="compositionally biased region" description="Basic and acidic residues" evidence="1">
    <location>
        <begin position="1"/>
        <end position="14"/>
    </location>
</feature>
<feature type="transmembrane region" description="Helical" evidence="2">
    <location>
        <begin position="47"/>
        <end position="67"/>
    </location>
</feature>
<evidence type="ECO:0000256" key="2">
    <source>
        <dbReference type="SAM" id="Phobius"/>
    </source>
</evidence>
<evidence type="ECO:0008006" key="5">
    <source>
        <dbReference type="Google" id="ProtNLM"/>
    </source>
</evidence>
<dbReference type="RefSeq" id="XP_024552022.1">
    <property type="nucleotide sequence ID" value="XM_024696216.1"/>
</dbReference>
<organism evidence="3 4">
    <name type="scientific">Botryotinia fuckeliana (strain B05.10)</name>
    <name type="common">Noble rot fungus</name>
    <name type="synonym">Botrytis cinerea</name>
    <dbReference type="NCBI Taxonomy" id="332648"/>
    <lineage>
        <taxon>Eukaryota</taxon>
        <taxon>Fungi</taxon>
        <taxon>Dikarya</taxon>
        <taxon>Ascomycota</taxon>
        <taxon>Pezizomycotina</taxon>
        <taxon>Leotiomycetes</taxon>
        <taxon>Helotiales</taxon>
        <taxon>Sclerotiniaceae</taxon>
        <taxon>Botrytis</taxon>
    </lineage>
</organism>
<keyword evidence="2" id="KW-0812">Transmembrane</keyword>
<accession>A0A384JYB7</accession>
<protein>
    <recommendedName>
        <fullName evidence="5">DUF1275 domain protein</fullName>
    </recommendedName>
</protein>
<sequence>MSKELEEALPHHNSMDITRPGDPSEKSFGEKMKKHFTQEVSTDHADILMLFCCLITGFLDSTLYNAFKTFVSMQTGNTIFVALGASDQNNRPFGWARSLISIGCFCIGSFVFSRSHRFCGPLQRSTLVASYLIQSCCILLSASLVQGFVIEGNVPADLGKHWDQVGPIALLSFQAAGQIVSSRFLGVGEVPTIVITSLLCDLLSDPLLLASVTQNPKRNRRAIGFTLTLVGAIVGGWVSKVTKSVSPMLWVAGGCKMVLTVVWGLWKEKV</sequence>
<dbReference type="VEuPathDB" id="FungiDB:Bcin12g01030"/>
<keyword evidence="2" id="KW-1133">Transmembrane helix</keyword>
<dbReference type="KEGG" id="bfu:BCIN_12g01030"/>
<feature type="region of interest" description="Disordered" evidence="1">
    <location>
        <begin position="1"/>
        <end position="28"/>
    </location>
</feature>
<proteinExistence type="predicted"/>
<evidence type="ECO:0000256" key="1">
    <source>
        <dbReference type="SAM" id="MobiDB-lite"/>
    </source>
</evidence>
<feature type="transmembrane region" description="Helical" evidence="2">
    <location>
        <begin position="125"/>
        <end position="150"/>
    </location>
</feature>
<feature type="transmembrane region" description="Helical" evidence="2">
    <location>
        <begin position="95"/>
        <end position="113"/>
    </location>
</feature>
<dbReference type="Proteomes" id="UP000001798">
    <property type="component" value="Chromosome 12"/>
</dbReference>
<dbReference type="OrthoDB" id="5288586at2759"/>
<reference evidence="3 4" key="2">
    <citation type="journal article" date="2012" name="Eukaryot. Cell">
        <title>Genome update of Botrytis cinerea strains B05.10 and T4.</title>
        <authorList>
            <person name="Staats M."/>
            <person name="van Kan J.A."/>
        </authorList>
    </citation>
    <scope>NUCLEOTIDE SEQUENCE [LARGE SCALE GENOMIC DNA]</scope>
    <source>
        <strain evidence="3 4">B05.10</strain>
    </source>
</reference>
<dbReference type="EMBL" id="CP009816">
    <property type="protein sequence ID" value="ATZ55512.1"/>
    <property type="molecule type" value="Genomic_DNA"/>
</dbReference>
<dbReference type="PANTHER" id="PTHR37488">
    <property type="entry name" value="DUF1275 DOMAIN-CONTAINING PROTEIN"/>
    <property type="match status" value="1"/>
</dbReference>
<feature type="transmembrane region" description="Helical" evidence="2">
    <location>
        <begin position="245"/>
        <end position="266"/>
    </location>
</feature>
<evidence type="ECO:0000313" key="3">
    <source>
        <dbReference type="EMBL" id="ATZ55512.1"/>
    </source>
</evidence>